<dbReference type="AlphaFoldDB" id="A0A4Q7MGA0"/>
<comment type="caution">
    <text evidence="2">The sequence shown here is derived from an EMBL/GenBank/DDBJ whole genome shotgun (WGS) entry which is preliminary data.</text>
</comment>
<dbReference type="EMBL" id="SGXA01000004">
    <property type="protein sequence ID" value="RZS67141.1"/>
    <property type="molecule type" value="Genomic_DNA"/>
</dbReference>
<name>A0A4Q7MGA0_9BACT</name>
<organism evidence="2 3">
    <name type="scientific">Pseudobacter ginsenosidimutans</name>
    <dbReference type="NCBI Taxonomy" id="661488"/>
    <lineage>
        <taxon>Bacteria</taxon>
        <taxon>Pseudomonadati</taxon>
        <taxon>Bacteroidota</taxon>
        <taxon>Chitinophagia</taxon>
        <taxon>Chitinophagales</taxon>
        <taxon>Chitinophagaceae</taxon>
        <taxon>Pseudobacter</taxon>
    </lineage>
</organism>
<gene>
    <name evidence="2" type="ORF">EV199_5526</name>
</gene>
<dbReference type="Proteomes" id="UP000293874">
    <property type="component" value="Unassembled WGS sequence"/>
</dbReference>
<protein>
    <submittedName>
        <fullName evidence="2">Uncharacterized protein</fullName>
    </submittedName>
</protein>
<evidence type="ECO:0000256" key="1">
    <source>
        <dbReference type="SAM" id="MobiDB-lite"/>
    </source>
</evidence>
<reference evidence="2 3" key="1">
    <citation type="submission" date="2019-02" db="EMBL/GenBank/DDBJ databases">
        <title>Genomic Encyclopedia of Type Strains, Phase IV (KMG-IV): sequencing the most valuable type-strain genomes for metagenomic binning, comparative biology and taxonomic classification.</title>
        <authorList>
            <person name="Goeker M."/>
        </authorList>
    </citation>
    <scope>NUCLEOTIDE SEQUENCE [LARGE SCALE GENOMIC DNA]</scope>
    <source>
        <strain evidence="2 3">DSM 18116</strain>
    </source>
</reference>
<proteinExistence type="predicted"/>
<feature type="region of interest" description="Disordered" evidence="1">
    <location>
        <begin position="1"/>
        <end position="26"/>
    </location>
</feature>
<evidence type="ECO:0000313" key="3">
    <source>
        <dbReference type="Proteomes" id="UP000293874"/>
    </source>
</evidence>
<keyword evidence="3" id="KW-1185">Reference proteome</keyword>
<evidence type="ECO:0000313" key="2">
    <source>
        <dbReference type="EMBL" id="RZS67141.1"/>
    </source>
</evidence>
<sequence>MMEQLMSMIKSTSQEVVEQNPDVPNDQNEVVSNIASESIVGSIQNLMSNGGMANIMSMFSGNDAAKENNPVVQNVMSDLTGNLSSKMGISGAQASGLASSILPMIISKLFNKSGGGGFDLSSILGSLTGGQGGGGFDLGNIASSLDINKDGKTDFNDLTAAIGGNKTEGNNDSNKEGGILDNLAGLFGK</sequence>
<accession>A0A4Q7MGA0</accession>